<dbReference type="InterPro" id="IPR051677">
    <property type="entry name" value="AfsR-DnrI-RedD_regulator"/>
</dbReference>
<dbReference type="InterPro" id="IPR011990">
    <property type="entry name" value="TPR-like_helical_dom_sf"/>
</dbReference>
<dbReference type="InterPro" id="IPR016032">
    <property type="entry name" value="Sig_transdc_resp-reg_C-effctor"/>
</dbReference>
<dbReference type="GO" id="GO:0003677">
    <property type="term" value="F:DNA binding"/>
    <property type="evidence" value="ECO:0007669"/>
    <property type="project" value="InterPro"/>
</dbReference>
<proteinExistence type="predicted"/>
<dbReference type="EMBL" id="LGAP01000002">
    <property type="protein sequence ID" value="KOF20973.1"/>
    <property type="molecule type" value="Genomic_DNA"/>
</dbReference>
<dbReference type="RefSeq" id="WP_053247909.1">
    <property type="nucleotide sequence ID" value="NZ_LGAP01000002.1"/>
</dbReference>
<dbReference type="PATRIC" id="fig|106592.7.peg.2858"/>
<gene>
    <name evidence="1" type="ORF">AC244_06085</name>
</gene>
<sequence length="648" mass="72455">MDSGGEPQSTAFSLRTFGGLELLDERGQAIPFSAKALVILAYLISTGRRTATRTEVAELLWGRGAPSTAFTNLRRLVLRIRSRQTELDAHFLAFSSREVEIRPSLLKCDVSLLATAEPQGSFDELKTLVDRLRLVFLGETDLRNPLFGRWVAQQRERQSAALEHALRTMASLAKTAEQRAVVQQAALHVFLTDSNDQIARKFLLQAYDVQGEVDHLRRTFERRNEMLASWMKEKRQSPPVKIAARAATVEAINPAGLVEPPTACLPRLALLPPNNYSREPAAAMIVTSLLEDITIGFCVLSSVQVLAPYSALQISRKTEDQLAMLEHHGLTYVLETRLSGVDEELSLFSQLVFLPTSEIVWAERLSLDGARFAQNRRDISGRLAFSVASEIERHRITRSNFDRNPTAYHRYLLGRQFFDRLTLPNLHRARKEMKAVLQESANFAPALSSLARTYSEEWLLTARGEADLLRSAETYALQAIETSSDMADGYRELGVAKLLQGALDESVETLQLAETLSPHYADVIADHADALAHCSRLDTACQTIERAIELNPISPDSYLWTAAGACYGLGRFEAALGYIDRMADASLADRLAAASWAMLGHRDKAHVFVTRVRQTHPEFDVDNWLSIVPIKEKWHKDIYREGLKKAGF</sequence>
<dbReference type="InterPro" id="IPR036388">
    <property type="entry name" value="WH-like_DNA-bd_sf"/>
</dbReference>
<dbReference type="Proteomes" id="UP000037425">
    <property type="component" value="Unassembled WGS sequence"/>
</dbReference>
<dbReference type="SUPFAM" id="SSF46894">
    <property type="entry name" value="C-terminal effector domain of the bipartite response regulators"/>
    <property type="match status" value="1"/>
</dbReference>
<dbReference type="GO" id="GO:0006355">
    <property type="term" value="P:regulation of DNA-templated transcription"/>
    <property type="evidence" value="ECO:0007669"/>
    <property type="project" value="InterPro"/>
</dbReference>
<reference evidence="2" key="1">
    <citation type="submission" date="2015-07" db="EMBL/GenBank/DDBJ databases">
        <title>Whole genome sequence of an Ensifer adhaerens strain isolated from a cave pool in the Wind Cave National Park.</title>
        <authorList>
            <person name="Eng W.W.H."/>
            <person name="Gan H.M."/>
            <person name="Barton H.A."/>
            <person name="Savka M.A."/>
        </authorList>
    </citation>
    <scope>NUCLEOTIDE SEQUENCE [LARGE SCALE GENOMIC DNA]</scope>
    <source>
        <strain evidence="2">SD006</strain>
    </source>
</reference>
<name>A0A0L8C2E2_ENSAD</name>
<dbReference type="Gene3D" id="1.25.40.10">
    <property type="entry name" value="Tetratricopeptide repeat domain"/>
    <property type="match status" value="1"/>
</dbReference>
<dbReference type="OrthoDB" id="54411at2"/>
<evidence type="ECO:0000313" key="1">
    <source>
        <dbReference type="EMBL" id="KOF20973.1"/>
    </source>
</evidence>
<protein>
    <submittedName>
        <fullName evidence="1">Uncharacterized protein</fullName>
    </submittedName>
</protein>
<dbReference type="SUPFAM" id="SSF48452">
    <property type="entry name" value="TPR-like"/>
    <property type="match status" value="1"/>
</dbReference>
<dbReference type="Gene3D" id="1.10.10.10">
    <property type="entry name" value="Winged helix-like DNA-binding domain superfamily/Winged helix DNA-binding domain"/>
    <property type="match status" value="1"/>
</dbReference>
<dbReference type="AlphaFoldDB" id="A0A0L8C2E2"/>
<accession>A0A0L8C2E2</accession>
<organism evidence="1 2">
    <name type="scientific">Ensifer adhaerens</name>
    <name type="common">Sinorhizobium morelense</name>
    <dbReference type="NCBI Taxonomy" id="106592"/>
    <lineage>
        <taxon>Bacteria</taxon>
        <taxon>Pseudomonadati</taxon>
        <taxon>Pseudomonadota</taxon>
        <taxon>Alphaproteobacteria</taxon>
        <taxon>Hyphomicrobiales</taxon>
        <taxon>Rhizobiaceae</taxon>
        <taxon>Sinorhizobium/Ensifer group</taxon>
        <taxon>Ensifer</taxon>
    </lineage>
</organism>
<evidence type="ECO:0000313" key="2">
    <source>
        <dbReference type="Proteomes" id="UP000037425"/>
    </source>
</evidence>
<comment type="caution">
    <text evidence="1">The sequence shown here is derived from an EMBL/GenBank/DDBJ whole genome shotgun (WGS) entry which is preliminary data.</text>
</comment>
<dbReference type="PANTHER" id="PTHR35807">
    <property type="entry name" value="TRANSCRIPTIONAL REGULATOR REDD-RELATED"/>
    <property type="match status" value="1"/>
</dbReference>